<reference evidence="2" key="1">
    <citation type="submission" date="2021-01" db="EMBL/GenBank/DDBJ databases">
        <title>Whole genome shotgun sequence of Actinoplanes siamensis NBRC 109076.</title>
        <authorList>
            <person name="Komaki H."/>
            <person name="Tamura T."/>
        </authorList>
    </citation>
    <scope>NUCLEOTIDE SEQUENCE</scope>
    <source>
        <strain evidence="2">NBRC 109076</strain>
    </source>
</reference>
<feature type="chain" id="PRO_5039673453" description="Lipoprotein" evidence="1">
    <location>
        <begin position="18"/>
        <end position="164"/>
    </location>
</feature>
<dbReference type="AlphaFoldDB" id="A0A919NAL3"/>
<gene>
    <name evidence="2" type="ORF">Asi03nite_47970</name>
</gene>
<evidence type="ECO:0000256" key="1">
    <source>
        <dbReference type="SAM" id="SignalP"/>
    </source>
</evidence>
<sequence>MRFAGALGALALTGVVAGCTSSPSPSPAPVSPSAVPASAAPAWTEPASYSFLLTRGCDEAAPLARYQATVRDGRMTTSARVGGAASPGPSADVDLGPVTGDEGEEIEVPTLGELVDMAQTAADDGGRVSTVHDTADGHPVRVVVNVSGAADGDECWIVSDYHVG</sequence>
<proteinExistence type="predicted"/>
<feature type="signal peptide" evidence="1">
    <location>
        <begin position="1"/>
        <end position="17"/>
    </location>
</feature>
<keyword evidence="1" id="KW-0732">Signal</keyword>
<accession>A0A919NAL3</accession>
<evidence type="ECO:0008006" key="4">
    <source>
        <dbReference type="Google" id="ProtNLM"/>
    </source>
</evidence>
<keyword evidence="3" id="KW-1185">Reference proteome</keyword>
<name>A0A919NAL3_9ACTN</name>
<dbReference type="EMBL" id="BOMW01000046">
    <property type="protein sequence ID" value="GIF07259.1"/>
    <property type="molecule type" value="Genomic_DNA"/>
</dbReference>
<comment type="caution">
    <text evidence="2">The sequence shown here is derived from an EMBL/GenBank/DDBJ whole genome shotgun (WGS) entry which is preliminary data.</text>
</comment>
<evidence type="ECO:0000313" key="3">
    <source>
        <dbReference type="Proteomes" id="UP000629619"/>
    </source>
</evidence>
<dbReference type="Proteomes" id="UP000629619">
    <property type="component" value="Unassembled WGS sequence"/>
</dbReference>
<organism evidence="2 3">
    <name type="scientific">Actinoplanes siamensis</name>
    <dbReference type="NCBI Taxonomy" id="1223317"/>
    <lineage>
        <taxon>Bacteria</taxon>
        <taxon>Bacillati</taxon>
        <taxon>Actinomycetota</taxon>
        <taxon>Actinomycetes</taxon>
        <taxon>Micromonosporales</taxon>
        <taxon>Micromonosporaceae</taxon>
        <taxon>Actinoplanes</taxon>
    </lineage>
</organism>
<protein>
    <recommendedName>
        <fullName evidence="4">Lipoprotein</fullName>
    </recommendedName>
</protein>
<evidence type="ECO:0000313" key="2">
    <source>
        <dbReference type="EMBL" id="GIF07259.1"/>
    </source>
</evidence>
<dbReference type="PROSITE" id="PS51257">
    <property type="entry name" value="PROKAR_LIPOPROTEIN"/>
    <property type="match status" value="1"/>
</dbReference>
<dbReference type="RefSeq" id="WP_203682663.1">
    <property type="nucleotide sequence ID" value="NZ_BOMW01000046.1"/>
</dbReference>